<evidence type="ECO:0000256" key="1">
    <source>
        <dbReference type="ARBA" id="ARBA00009437"/>
    </source>
</evidence>
<keyword evidence="4" id="KW-0804">Transcription</keyword>
<dbReference type="Pfam" id="PF00126">
    <property type="entry name" value="HTH_1"/>
    <property type="match status" value="1"/>
</dbReference>
<gene>
    <name evidence="6" type="ORF">SAMN06295937_101679</name>
</gene>
<dbReference type="AlphaFoldDB" id="A0A1T5DUM3"/>
<dbReference type="SUPFAM" id="SSF53850">
    <property type="entry name" value="Periplasmic binding protein-like II"/>
    <property type="match status" value="1"/>
</dbReference>
<dbReference type="Proteomes" id="UP000190044">
    <property type="component" value="Unassembled WGS sequence"/>
</dbReference>
<dbReference type="PROSITE" id="PS50931">
    <property type="entry name" value="HTH_LYSR"/>
    <property type="match status" value="1"/>
</dbReference>
<evidence type="ECO:0000313" key="7">
    <source>
        <dbReference type="Proteomes" id="UP000190044"/>
    </source>
</evidence>
<evidence type="ECO:0000256" key="4">
    <source>
        <dbReference type="ARBA" id="ARBA00023163"/>
    </source>
</evidence>
<dbReference type="GO" id="GO:0000976">
    <property type="term" value="F:transcription cis-regulatory region binding"/>
    <property type="evidence" value="ECO:0007669"/>
    <property type="project" value="TreeGrafter"/>
</dbReference>
<dbReference type="Gene3D" id="3.40.190.290">
    <property type="match status" value="1"/>
</dbReference>
<evidence type="ECO:0000313" key="6">
    <source>
        <dbReference type="EMBL" id="SKB75488.1"/>
    </source>
</evidence>
<evidence type="ECO:0000256" key="2">
    <source>
        <dbReference type="ARBA" id="ARBA00023015"/>
    </source>
</evidence>
<sequence length="298" mass="31780">MARSRMDWSDLQFILAVADRGSLGAAARTLGVNHTTVLRRIQAFEKAHGVRLFDRLPSGHALTGAGEAAQDIARSIAELVEELEGRIAGEDLRLEGTLRIATTDTLMASILPGILAAFQKEHPAVEMDVSVGSDLANLGKREADVAIRVTAAPQETLIGRKIGVVAMAVYRTAADEAPLAQMPALLSEKWVALSGDLAGTSVGRWMRANVGEGQIACRIDNFISLAQAAAAGMGLAALPVYLGDYAPGLRRASAPIHLRPIPSLWILSHRDLKRSAKVRAFVNFGAAALLRERKRLAG</sequence>
<keyword evidence="3 6" id="KW-0238">DNA-binding</keyword>
<keyword evidence="2" id="KW-0805">Transcription regulation</keyword>
<dbReference type="PANTHER" id="PTHR30126:SF39">
    <property type="entry name" value="HTH-TYPE TRANSCRIPTIONAL REGULATOR CYSL"/>
    <property type="match status" value="1"/>
</dbReference>
<organism evidence="6 7">
    <name type="scientific">Sphingopyxis flava</name>
    <dbReference type="NCBI Taxonomy" id="1507287"/>
    <lineage>
        <taxon>Bacteria</taxon>
        <taxon>Pseudomonadati</taxon>
        <taxon>Pseudomonadota</taxon>
        <taxon>Alphaproteobacteria</taxon>
        <taxon>Sphingomonadales</taxon>
        <taxon>Sphingomonadaceae</taxon>
        <taxon>Sphingopyxis</taxon>
    </lineage>
</organism>
<dbReference type="GO" id="GO:0003700">
    <property type="term" value="F:DNA-binding transcription factor activity"/>
    <property type="evidence" value="ECO:0007669"/>
    <property type="project" value="InterPro"/>
</dbReference>
<feature type="domain" description="HTH lysR-type" evidence="5">
    <location>
        <begin position="6"/>
        <end position="63"/>
    </location>
</feature>
<comment type="similarity">
    <text evidence="1">Belongs to the LysR transcriptional regulatory family.</text>
</comment>
<dbReference type="InterPro" id="IPR005119">
    <property type="entry name" value="LysR_subst-bd"/>
</dbReference>
<dbReference type="InterPro" id="IPR000847">
    <property type="entry name" value="LysR_HTH_N"/>
</dbReference>
<dbReference type="PANTHER" id="PTHR30126">
    <property type="entry name" value="HTH-TYPE TRANSCRIPTIONAL REGULATOR"/>
    <property type="match status" value="1"/>
</dbReference>
<dbReference type="InterPro" id="IPR036390">
    <property type="entry name" value="WH_DNA-bd_sf"/>
</dbReference>
<accession>A0A1T5DUM3</accession>
<protein>
    <submittedName>
        <fullName evidence="6">DNA-binding transcriptional regulator, LysR family</fullName>
    </submittedName>
</protein>
<dbReference type="SUPFAM" id="SSF46785">
    <property type="entry name" value="Winged helix' DNA-binding domain"/>
    <property type="match status" value="1"/>
</dbReference>
<proteinExistence type="inferred from homology"/>
<reference evidence="7" key="1">
    <citation type="submission" date="2017-02" db="EMBL/GenBank/DDBJ databases">
        <authorList>
            <person name="Varghese N."/>
            <person name="Submissions S."/>
        </authorList>
    </citation>
    <scope>NUCLEOTIDE SEQUENCE [LARGE SCALE GENOMIC DNA]</scope>
    <source>
        <strain evidence="7">R11H</strain>
    </source>
</reference>
<keyword evidence="7" id="KW-1185">Reference proteome</keyword>
<dbReference type="EMBL" id="FUYP01000016">
    <property type="protein sequence ID" value="SKB75488.1"/>
    <property type="molecule type" value="Genomic_DNA"/>
</dbReference>
<dbReference type="InterPro" id="IPR036388">
    <property type="entry name" value="WH-like_DNA-bd_sf"/>
</dbReference>
<dbReference type="Pfam" id="PF03466">
    <property type="entry name" value="LysR_substrate"/>
    <property type="match status" value="1"/>
</dbReference>
<evidence type="ECO:0000256" key="3">
    <source>
        <dbReference type="ARBA" id="ARBA00023125"/>
    </source>
</evidence>
<evidence type="ECO:0000259" key="5">
    <source>
        <dbReference type="PROSITE" id="PS50931"/>
    </source>
</evidence>
<dbReference type="Gene3D" id="1.10.10.10">
    <property type="entry name" value="Winged helix-like DNA-binding domain superfamily/Winged helix DNA-binding domain"/>
    <property type="match status" value="1"/>
</dbReference>
<name>A0A1T5DUM3_9SPHN</name>